<dbReference type="EMBL" id="CP064814">
    <property type="protein sequence ID" value="QPG75583.1"/>
    <property type="molecule type" value="Genomic_DNA"/>
</dbReference>
<dbReference type="AlphaFoldDB" id="A0A875S3W0"/>
<gene>
    <name evidence="7" type="ORF">FOA43_002940</name>
</gene>
<evidence type="ECO:0000256" key="1">
    <source>
        <dbReference type="ARBA" id="ARBA00004370"/>
    </source>
</evidence>
<keyword evidence="8" id="KW-1185">Reference proteome</keyword>
<sequence length="198" mass="21855">MFALKNSLKYAPRLGISPLFLKNSFNLSKRVNGKSFSSYGWKSHYDHSSRASKGVVIGLMGISATYLINHNPIRNDSALAYSQGPTTPKGYQYVKIPEKPKYDGAFGGRLNYKQLALGSIFGMLSGLIAGQLSSLFVFFSLGVYLAAQYLHAQGVLTIPMTKIVRIGTEDIDIRQMVFEQPSFSITYVLSFLIAAYNS</sequence>
<dbReference type="Proteomes" id="UP000662931">
    <property type="component" value="Chromosome 3"/>
</dbReference>
<dbReference type="OrthoDB" id="3990500at2759"/>
<dbReference type="InterPro" id="IPR007014">
    <property type="entry name" value="FUN14"/>
</dbReference>
<organism evidence="7 8">
    <name type="scientific">Eeniella nana</name>
    <name type="common">Yeast</name>
    <name type="synonym">Brettanomyces nanus</name>
    <dbReference type="NCBI Taxonomy" id="13502"/>
    <lineage>
        <taxon>Eukaryota</taxon>
        <taxon>Fungi</taxon>
        <taxon>Dikarya</taxon>
        <taxon>Ascomycota</taxon>
        <taxon>Saccharomycotina</taxon>
        <taxon>Pichiomycetes</taxon>
        <taxon>Pichiales</taxon>
        <taxon>Pichiaceae</taxon>
        <taxon>Brettanomyces</taxon>
    </lineage>
</organism>
<comment type="subcellular location">
    <subcellularLocation>
        <location evidence="1">Membrane</location>
    </subcellularLocation>
</comment>
<proteinExistence type="inferred from homology"/>
<dbReference type="GeneID" id="62196341"/>
<evidence type="ECO:0000256" key="3">
    <source>
        <dbReference type="ARBA" id="ARBA00022692"/>
    </source>
</evidence>
<dbReference type="RefSeq" id="XP_038779148.1">
    <property type="nucleotide sequence ID" value="XM_038923220.1"/>
</dbReference>
<reference evidence="7" key="1">
    <citation type="submission" date="2020-10" db="EMBL/GenBank/DDBJ databases">
        <authorList>
            <person name="Roach M.J.R."/>
        </authorList>
    </citation>
    <scope>NUCLEOTIDE SEQUENCE</scope>
    <source>
        <strain evidence="7">CBS 1945</strain>
    </source>
</reference>
<accession>A0A875S3W0</accession>
<protein>
    <submittedName>
        <fullName evidence="7">Uncharacterized protein</fullName>
    </submittedName>
</protein>
<keyword evidence="4 6" id="KW-1133">Transmembrane helix</keyword>
<feature type="transmembrane region" description="Helical" evidence="6">
    <location>
        <begin position="115"/>
        <end position="139"/>
    </location>
</feature>
<evidence type="ECO:0000256" key="4">
    <source>
        <dbReference type="ARBA" id="ARBA00022989"/>
    </source>
</evidence>
<keyword evidence="3 6" id="KW-0812">Transmembrane</keyword>
<evidence type="ECO:0000313" key="7">
    <source>
        <dbReference type="EMBL" id="QPG75583.1"/>
    </source>
</evidence>
<dbReference type="GO" id="GO:0016020">
    <property type="term" value="C:membrane"/>
    <property type="evidence" value="ECO:0007669"/>
    <property type="project" value="UniProtKB-SubCell"/>
</dbReference>
<dbReference type="Pfam" id="PF04930">
    <property type="entry name" value="FUN14"/>
    <property type="match status" value="1"/>
</dbReference>
<evidence type="ECO:0000313" key="8">
    <source>
        <dbReference type="Proteomes" id="UP000662931"/>
    </source>
</evidence>
<comment type="similarity">
    <text evidence="2">Belongs to the FUN14 family.</text>
</comment>
<keyword evidence="5 6" id="KW-0472">Membrane</keyword>
<dbReference type="KEGG" id="bnn:FOA43_002940"/>
<evidence type="ECO:0000256" key="5">
    <source>
        <dbReference type="ARBA" id="ARBA00023136"/>
    </source>
</evidence>
<evidence type="ECO:0000256" key="6">
    <source>
        <dbReference type="SAM" id="Phobius"/>
    </source>
</evidence>
<evidence type="ECO:0000256" key="2">
    <source>
        <dbReference type="ARBA" id="ARBA00009160"/>
    </source>
</evidence>
<name>A0A875S3W0_EENNA</name>